<dbReference type="Proteomes" id="UP001283361">
    <property type="component" value="Unassembled WGS sequence"/>
</dbReference>
<dbReference type="EMBL" id="JAWDGP010000590">
    <property type="protein sequence ID" value="KAK3799194.1"/>
    <property type="molecule type" value="Genomic_DNA"/>
</dbReference>
<accession>A0AAE1B3J0</accession>
<dbReference type="AlphaFoldDB" id="A0AAE1B3J0"/>
<gene>
    <name evidence="2" type="ORF">RRG08_054323</name>
</gene>
<evidence type="ECO:0000256" key="1">
    <source>
        <dbReference type="SAM" id="MobiDB-lite"/>
    </source>
</evidence>
<feature type="region of interest" description="Disordered" evidence="1">
    <location>
        <begin position="30"/>
        <end position="51"/>
    </location>
</feature>
<organism evidence="2 3">
    <name type="scientific">Elysia crispata</name>
    <name type="common">lettuce slug</name>
    <dbReference type="NCBI Taxonomy" id="231223"/>
    <lineage>
        <taxon>Eukaryota</taxon>
        <taxon>Metazoa</taxon>
        <taxon>Spiralia</taxon>
        <taxon>Lophotrochozoa</taxon>
        <taxon>Mollusca</taxon>
        <taxon>Gastropoda</taxon>
        <taxon>Heterobranchia</taxon>
        <taxon>Euthyneura</taxon>
        <taxon>Panpulmonata</taxon>
        <taxon>Sacoglossa</taxon>
        <taxon>Placobranchoidea</taxon>
        <taxon>Plakobranchidae</taxon>
        <taxon>Elysia</taxon>
    </lineage>
</organism>
<proteinExistence type="predicted"/>
<reference evidence="2" key="1">
    <citation type="journal article" date="2023" name="G3 (Bethesda)">
        <title>A reference genome for the long-term kleptoplast-retaining sea slug Elysia crispata morphotype clarki.</title>
        <authorList>
            <person name="Eastman K.E."/>
            <person name="Pendleton A.L."/>
            <person name="Shaikh M.A."/>
            <person name="Suttiyut T."/>
            <person name="Ogas R."/>
            <person name="Tomko P."/>
            <person name="Gavelis G."/>
            <person name="Widhalm J.R."/>
            <person name="Wisecaver J.H."/>
        </authorList>
    </citation>
    <scope>NUCLEOTIDE SEQUENCE</scope>
    <source>
        <strain evidence="2">ECLA1</strain>
    </source>
</reference>
<feature type="compositionally biased region" description="Low complexity" evidence="1">
    <location>
        <begin position="40"/>
        <end position="51"/>
    </location>
</feature>
<evidence type="ECO:0000313" key="3">
    <source>
        <dbReference type="Proteomes" id="UP001283361"/>
    </source>
</evidence>
<comment type="caution">
    <text evidence="2">The sequence shown here is derived from an EMBL/GenBank/DDBJ whole genome shotgun (WGS) entry which is preliminary data.</text>
</comment>
<protein>
    <submittedName>
        <fullName evidence="2">Uncharacterized protein</fullName>
    </submittedName>
</protein>
<evidence type="ECO:0000313" key="2">
    <source>
        <dbReference type="EMBL" id="KAK3799194.1"/>
    </source>
</evidence>
<keyword evidence="3" id="KW-1185">Reference proteome</keyword>
<sequence length="101" mass="11212">MALRPFVPRTDRGQTAEQKVLIISSHSTNKLWPHDKMSQDSESSSGTQSSGRIVVCSGNLPTWLTADAYGEDRIVHIALRHGNSSKCKFGLCSCHKRLKKM</sequence>
<name>A0AAE1B3J0_9GAST</name>